<comment type="caution">
    <text evidence="2">The sequence shown here is derived from an EMBL/GenBank/DDBJ whole genome shotgun (WGS) entry which is preliminary data.</text>
</comment>
<organism evidence="2 3">
    <name type="scientific">Tectimicrobiota bacterium</name>
    <dbReference type="NCBI Taxonomy" id="2528274"/>
    <lineage>
        <taxon>Bacteria</taxon>
        <taxon>Pseudomonadati</taxon>
        <taxon>Nitrospinota/Tectimicrobiota group</taxon>
        <taxon>Candidatus Tectimicrobiota</taxon>
    </lineage>
</organism>
<protein>
    <submittedName>
        <fullName evidence="2">Uncharacterized protein</fullName>
    </submittedName>
</protein>
<evidence type="ECO:0000256" key="1">
    <source>
        <dbReference type="SAM" id="SignalP"/>
    </source>
</evidence>
<dbReference type="Proteomes" id="UP000772181">
    <property type="component" value="Unassembled WGS sequence"/>
</dbReference>
<dbReference type="EMBL" id="JACQWF010000187">
    <property type="protein sequence ID" value="MBI4595548.1"/>
    <property type="molecule type" value="Genomic_DNA"/>
</dbReference>
<reference evidence="2" key="1">
    <citation type="submission" date="2020-07" db="EMBL/GenBank/DDBJ databases">
        <title>Huge and variable diversity of episymbiotic CPR bacteria and DPANN archaea in groundwater ecosystems.</title>
        <authorList>
            <person name="He C.Y."/>
            <person name="Keren R."/>
            <person name="Whittaker M."/>
            <person name="Farag I.F."/>
            <person name="Doudna J."/>
            <person name="Cate J.H.D."/>
            <person name="Banfield J.F."/>
        </authorList>
    </citation>
    <scope>NUCLEOTIDE SEQUENCE</scope>
    <source>
        <strain evidence="2">NC_groundwater_1482_Ag_S-0.65um_47_24</strain>
    </source>
</reference>
<gene>
    <name evidence="2" type="ORF">HY730_04120</name>
</gene>
<proteinExistence type="predicted"/>
<accession>A0A933GKJ5</accession>
<sequence>MRYYFIICVFILLAASVSHAFEIEGLKSGISMDEAKKLLESYSYKTIEVKDNSIIASDEPRGSDRFIALSFCKGKLVQAQKHLKPRFDYFVRLVNEKRRELGKPTDAWTQPTDVTSNYESNSVSFLWKDGPTFIKVTYSEFGANNQLDILYEIK</sequence>
<feature type="signal peptide" evidence="1">
    <location>
        <begin position="1"/>
        <end position="20"/>
    </location>
</feature>
<evidence type="ECO:0000313" key="3">
    <source>
        <dbReference type="Proteomes" id="UP000772181"/>
    </source>
</evidence>
<dbReference type="AlphaFoldDB" id="A0A933GKJ5"/>
<keyword evidence="1" id="KW-0732">Signal</keyword>
<evidence type="ECO:0000313" key="2">
    <source>
        <dbReference type="EMBL" id="MBI4595548.1"/>
    </source>
</evidence>
<feature type="non-terminal residue" evidence="2">
    <location>
        <position position="154"/>
    </location>
</feature>
<name>A0A933GKJ5_UNCTE</name>
<feature type="chain" id="PRO_5036882761" evidence="1">
    <location>
        <begin position="21"/>
        <end position="154"/>
    </location>
</feature>